<evidence type="ECO:0000313" key="3">
    <source>
        <dbReference type="EMBL" id="ESK91746.1"/>
    </source>
</evidence>
<reference evidence="3 4" key="1">
    <citation type="journal article" date="2014" name="BMC Genomics">
        <title>Genome and secretome analysis of the hemibiotrophic fungal pathogen, Moniliophthora roreri, which causes frosty pod rot disease of cacao: mechanisms of the biotrophic and necrotrophic phases.</title>
        <authorList>
            <person name="Meinhardt L.W."/>
            <person name="Costa G.G.L."/>
            <person name="Thomazella D.P.T."/>
            <person name="Teixeira P.J.P.L."/>
            <person name="Carazzolle M.F."/>
            <person name="Schuster S.C."/>
            <person name="Carlson J.E."/>
            <person name="Guiltinan M.J."/>
            <person name="Mieczkowski P."/>
            <person name="Farmer A."/>
            <person name="Ramaraj T."/>
            <person name="Crozier J."/>
            <person name="Davis R.E."/>
            <person name="Shao J."/>
            <person name="Melnick R.L."/>
            <person name="Pereira G.A.G."/>
            <person name="Bailey B.A."/>
        </authorList>
    </citation>
    <scope>NUCLEOTIDE SEQUENCE [LARGE SCALE GENOMIC DNA]</scope>
    <source>
        <strain evidence="3 4">MCA 2997</strain>
    </source>
</reference>
<dbReference type="SUPFAM" id="SSF51735">
    <property type="entry name" value="NAD(P)-binding Rossmann-fold domains"/>
    <property type="match status" value="1"/>
</dbReference>
<dbReference type="OrthoDB" id="5336600at2759"/>
<protein>
    <submittedName>
        <fullName evidence="3">Short chain type</fullName>
    </submittedName>
</protein>
<dbReference type="PANTHER" id="PTHR43669">
    <property type="entry name" value="5-KETO-D-GLUCONATE 5-REDUCTASE"/>
    <property type="match status" value="1"/>
</dbReference>
<dbReference type="KEGG" id="mrr:Moror_10575"/>
<dbReference type="Gene3D" id="3.40.50.720">
    <property type="entry name" value="NAD(P)-binding Rossmann-like Domain"/>
    <property type="match status" value="1"/>
</dbReference>
<name>V2XG03_MONRO</name>
<dbReference type="GO" id="GO:0016491">
    <property type="term" value="F:oxidoreductase activity"/>
    <property type="evidence" value="ECO:0007669"/>
    <property type="project" value="UniProtKB-KW"/>
</dbReference>
<dbReference type="EMBL" id="AWSO01000321">
    <property type="protein sequence ID" value="ESK91746.1"/>
    <property type="molecule type" value="Genomic_DNA"/>
</dbReference>
<gene>
    <name evidence="3" type="ORF">Moror_10575</name>
</gene>
<evidence type="ECO:0000256" key="2">
    <source>
        <dbReference type="ARBA" id="ARBA00023002"/>
    </source>
</evidence>
<dbReference type="HOGENOM" id="CLU_103010_0_0_1"/>
<keyword evidence="4" id="KW-1185">Reference proteome</keyword>
<proteinExistence type="inferred from homology"/>
<comment type="caution">
    <text evidence="3">The sequence shown here is derived from an EMBL/GenBank/DDBJ whole genome shotgun (WGS) entry which is preliminary data.</text>
</comment>
<sequence>MSSRLVAFILGAGSNVGRSVALKLKEQSYAVAVGSRNPDKESAKKDGFFPVTLDITNQESIIKAFETVKKELGAPNVVIYNAAILNLPEDVTDPLTLAIEGFNTSIAFGQNVFLAAQQALPGFRSEGHKQNAKAFIVTGNLLPFRPATNARLVGLSAQKIIESHLVELFNSTYLKEGIRFHYAHFVAEDGSVPPYSDFRASGPDHARAYWDLISAKEPEQWDYRFVKGGKKYEGY</sequence>
<accession>V2XG03</accession>
<dbReference type="InterPro" id="IPR002347">
    <property type="entry name" value="SDR_fam"/>
</dbReference>
<dbReference type="PANTHER" id="PTHR43669:SF4">
    <property type="entry name" value="SHORT-CHAIN DEHYDROGENASE"/>
    <property type="match status" value="1"/>
</dbReference>
<dbReference type="STRING" id="1381753.V2XG03"/>
<dbReference type="Pfam" id="PF00106">
    <property type="entry name" value="adh_short"/>
    <property type="match status" value="1"/>
</dbReference>
<dbReference type="Proteomes" id="UP000017559">
    <property type="component" value="Unassembled WGS sequence"/>
</dbReference>
<dbReference type="AlphaFoldDB" id="V2XG03"/>
<dbReference type="InterPro" id="IPR036291">
    <property type="entry name" value="NAD(P)-bd_dom_sf"/>
</dbReference>
<keyword evidence="2" id="KW-0560">Oxidoreductase</keyword>
<organism evidence="3 4">
    <name type="scientific">Moniliophthora roreri (strain MCA 2997)</name>
    <name type="common">Cocoa frosty pod rot fungus</name>
    <name type="synonym">Crinipellis roreri</name>
    <dbReference type="NCBI Taxonomy" id="1381753"/>
    <lineage>
        <taxon>Eukaryota</taxon>
        <taxon>Fungi</taxon>
        <taxon>Dikarya</taxon>
        <taxon>Basidiomycota</taxon>
        <taxon>Agaricomycotina</taxon>
        <taxon>Agaricomycetes</taxon>
        <taxon>Agaricomycetidae</taxon>
        <taxon>Agaricales</taxon>
        <taxon>Marasmiineae</taxon>
        <taxon>Marasmiaceae</taxon>
        <taxon>Moniliophthora</taxon>
    </lineage>
</organism>
<evidence type="ECO:0000256" key="1">
    <source>
        <dbReference type="ARBA" id="ARBA00006484"/>
    </source>
</evidence>
<evidence type="ECO:0000313" key="4">
    <source>
        <dbReference type="Proteomes" id="UP000017559"/>
    </source>
</evidence>
<comment type="similarity">
    <text evidence="1">Belongs to the short-chain dehydrogenases/reductases (SDR) family.</text>
</comment>